<dbReference type="EMBL" id="CP021324">
    <property type="protein sequence ID" value="ARS64718.1"/>
    <property type="molecule type" value="Genomic_DNA"/>
</dbReference>
<dbReference type="Gene3D" id="3.40.1050.10">
    <property type="entry name" value="Carbonic anhydrase"/>
    <property type="match status" value="1"/>
</dbReference>
<organism evidence="1 2">
    <name type="scientific">Candidatus Nitrosomarinus catalinensis</name>
    <dbReference type="NCBI Taxonomy" id="1898749"/>
    <lineage>
        <taxon>Archaea</taxon>
        <taxon>Nitrososphaerota</taxon>
        <taxon>Nitrososphaeria</taxon>
        <taxon>Nitrosopumilales</taxon>
        <taxon>Nitrosopumilaceae</taxon>
        <taxon>Candidatus Nitrosomarinus</taxon>
    </lineage>
</organism>
<protein>
    <recommendedName>
        <fullName evidence="3">Carbonic anhydrase</fullName>
    </recommendedName>
</protein>
<dbReference type="GO" id="GO:0008270">
    <property type="term" value="F:zinc ion binding"/>
    <property type="evidence" value="ECO:0007669"/>
    <property type="project" value="InterPro"/>
</dbReference>
<keyword evidence="2" id="KW-1185">Reference proteome</keyword>
<proteinExistence type="predicted"/>
<dbReference type="KEGG" id="nct:NMSP_1101"/>
<dbReference type="Proteomes" id="UP000249949">
    <property type="component" value="Chromosome"/>
</dbReference>
<dbReference type="GeneID" id="32901554"/>
<evidence type="ECO:0000313" key="2">
    <source>
        <dbReference type="Proteomes" id="UP000249949"/>
    </source>
</evidence>
<dbReference type="InterPro" id="IPR036874">
    <property type="entry name" value="Carbonic_anhydrase_sf"/>
</dbReference>
<dbReference type="GO" id="GO:0004089">
    <property type="term" value="F:carbonate dehydratase activity"/>
    <property type="evidence" value="ECO:0007669"/>
    <property type="project" value="InterPro"/>
</dbReference>
<dbReference type="InterPro" id="IPR046871">
    <property type="entry name" value="Pro_CA_2"/>
</dbReference>
<evidence type="ECO:0000313" key="1">
    <source>
        <dbReference type="EMBL" id="ARS64718.1"/>
    </source>
</evidence>
<accession>A0A2Z2HL51</accession>
<dbReference type="SUPFAM" id="SSF53056">
    <property type="entry name" value="beta-carbonic anhydrase, cab"/>
    <property type="match status" value="1"/>
</dbReference>
<dbReference type="Pfam" id="PF20393">
    <property type="entry name" value="Pro_CA_2"/>
    <property type="match status" value="1"/>
</dbReference>
<name>A0A2Z2HL51_9ARCH</name>
<dbReference type="RefSeq" id="WP_225971251.1">
    <property type="nucleotide sequence ID" value="NZ_CP021324.1"/>
</dbReference>
<gene>
    <name evidence="1" type="ORF">NMSP_1101</name>
</gene>
<reference evidence="1 2" key="1">
    <citation type="journal article" date="2017" name="Environ. Microbiol.">
        <title>Genome and epigenome of a novel marine Thaumarchaeota strain suggest viral infection, phosphorothioation DNA modification and multiple restriction systems.</title>
        <authorList>
            <person name="Ahlgren N.A."/>
            <person name="Chen Y."/>
            <person name="Needham D.M."/>
            <person name="Parada A.E."/>
            <person name="Sachdeva R."/>
            <person name="Trinh V."/>
            <person name="Chen T."/>
            <person name="Fuhrman J.A."/>
        </authorList>
    </citation>
    <scope>NUCLEOTIDE SEQUENCE [LARGE SCALE GENOMIC DNA]</scope>
    <source>
        <strain evidence="1 2">SPOT01</strain>
    </source>
</reference>
<evidence type="ECO:0008006" key="3">
    <source>
        <dbReference type="Google" id="ProtNLM"/>
    </source>
</evidence>
<dbReference type="AlphaFoldDB" id="A0A2Z2HL51"/>
<sequence length="126" mass="13950">MNTLTEKSFATSLSCMDGRVQIPMNDWIKAKYGVDFVDTITAPGIDKVMFDGNVESLKKSVMISVTNHKSNHIVVSGHFGCAGNPVSDEEHFTHIKKSVEIISSWNLDADVVGVWIDENFVPHLVE</sequence>